<dbReference type="InterPro" id="IPR029442">
    <property type="entry name" value="GyrI-like"/>
</dbReference>
<dbReference type="PRINTS" id="PR00032">
    <property type="entry name" value="HTHARAC"/>
</dbReference>
<dbReference type="SUPFAM" id="SSF46689">
    <property type="entry name" value="Homeodomain-like"/>
    <property type="match status" value="2"/>
</dbReference>
<dbReference type="PROSITE" id="PS00041">
    <property type="entry name" value="HTH_ARAC_FAMILY_1"/>
    <property type="match status" value="1"/>
</dbReference>
<comment type="caution">
    <text evidence="5">The sequence shown here is derived from an EMBL/GenBank/DDBJ whole genome shotgun (WGS) entry which is preliminary data.</text>
</comment>
<dbReference type="InterPro" id="IPR020449">
    <property type="entry name" value="Tscrpt_reg_AraC-type_HTH"/>
</dbReference>
<dbReference type="InterPro" id="IPR010499">
    <property type="entry name" value="AraC_E-bd"/>
</dbReference>
<keyword evidence="1" id="KW-0805">Transcription regulation</keyword>
<dbReference type="Pfam" id="PF12833">
    <property type="entry name" value="HTH_18"/>
    <property type="match status" value="1"/>
</dbReference>
<dbReference type="Gene3D" id="1.10.10.60">
    <property type="entry name" value="Homeodomain-like"/>
    <property type="match status" value="2"/>
</dbReference>
<dbReference type="AlphaFoldDB" id="A0A2W5SWN7"/>
<dbReference type="GO" id="GO:0003700">
    <property type="term" value="F:DNA-binding transcription factor activity"/>
    <property type="evidence" value="ECO:0007669"/>
    <property type="project" value="InterPro"/>
</dbReference>
<evidence type="ECO:0000259" key="4">
    <source>
        <dbReference type="PROSITE" id="PS01124"/>
    </source>
</evidence>
<keyword evidence="2" id="KW-0238">DNA-binding</keyword>
<dbReference type="InterPro" id="IPR018060">
    <property type="entry name" value="HTH_AraC"/>
</dbReference>
<dbReference type="InterPro" id="IPR009057">
    <property type="entry name" value="Homeodomain-like_sf"/>
</dbReference>
<dbReference type="SMART" id="SM00871">
    <property type="entry name" value="AraC_E_bind"/>
    <property type="match status" value="1"/>
</dbReference>
<dbReference type="SUPFAM" id="SSF55136">
    <property type="entry name" value="Probable bacterial effector-binding domain"/>
    <property type="match status" value="1"/>
</dbReference>
<accession>A0A2W5SWN7</accession>
<dbReference type="InterPro" id="IPR018062">
    <property type="entry name" value="HTH_AraC-typ_CS"/>
</dbReference>
<dbReference type="PANTHER" id="PTHR40055">
    <property type="entry name" value="TRANSCRIPTIONAL REGULATOR YGIV-RELATED"/>
    <property type="match status" value="1"/>
</dbReference>
<organism evidence="5 6">
    <name type="scientific">Archangium gephyra</name>
    <dbReference type="NCBI Taxonomy" id="48"/>
    <lineage>
        <taxon>Bacteria</taxon>
        <taxon>Pseudomonadati</taxon>
        <taxon>Myxococcota</taxon>
        <taxon>Myxococcia</taxon>
        <taxon>Myxococcales</taxon>
        <taxon>Cystobacterineae</taxon>
        <taxon>Archangiaceae</taxon>
        <taxon>Archangium</taxon>
    </lineage>
</organism>
<name>A0A2W5SWN7_9BACT</name>
<evidence type="ECO:0000256" key="1">
    <source>
        <dbReference type="ARBA" id="ARBA00023015"/>
    </source>
</evidence>
<dbReference type="PANTHER" id="PTHR40055:SF1">
    <property type="entry name" value="TRANSCRIPTIONAL REGULATOR YGIV-RELATED"/>
    <property type="match status" value="1"/>
</dbReference>
<dbReference type="SMART" id="SM00342">
    <property type="entry name" value="HTH_ARAC"/>
    <property type="match status" value="1"/>
</dbReference>
<dbReference type="InterPro" id="IPR011256">
    <property type="entry name" value="Reg_factor_effector_dom_sf"/>
</dbReference>
<keyword evidence="3" id="KW-0804">Transcription</keyword>
<feature type="domain" description="HTH araC/xylS-type" evidence="4">
    <location>
        <begin position="16"/>
        <end position="114"/>
    </location>
</feature>
<dbReference type="InterPro" id="IPR050908">
    <property type="entry name" value="SmbC-like"/>
</dbReference>
<proteinExistence type="predicted"/>
<evidence type="ECO:0000256" key="2">
    <source>
        <dbReference type="ARBA" id="ARBA00023125"/>
    </source>
</evidence>
<dbReference type="Pfam" id="PF06445">
    <property type="entry name" value="GyrI-like"/>
    <property type="match status" value="1"/>
</dbReference>
<dbReference type="Gene3D" id="3.20.80.10">
    <property type="entry name" value="Regulatory factor, effector binding domain"/>
    <property type="match status" value="1"/>
</dbReference>
<dbReference type="Proteomes" id="UP000249061">
    <property type="component" value="Unassembled WGS sequence"/>
</dbReference>
<dbReference type="EMBL" id="QFQP01000031">
    <property type="protein sequence ID" value="PZR07420.1"/>
    <property type="molecule type" value="Genomic_DNA"/>
</dbReference>
<protein>
    <submittedName>
        <fullName evidence="5">AraC family transcriptional regulator</fullName>
    </submittedName>
</protein>
<evidence type="ECO:0000256" key="3">
    <source>
        <dbReference type="ARBA" id="ARBA00023163"/>
    </source>
</evidence>
<dbReference type="GO" id="GO:0043565">
    <property type="term" value="F:sequence-specific DNA binding"/>
    <property type="evidence" value="ECO:0007669"/>
    <property type="project" value="InterPro"/>
</dbReference>
<sequence length="280" mass="32001">MPQRTTTTDDYRRRLQRAQVLLESRLDEDVSPVEAARAANFSLHHFHRIFRAQLGESVMEYTRRLRLERAARELRLKDDRLLDVAVRAGYQSHEAFTRAFTERFGVTPSLFRERPSVRLTEWKKAPEAPRLDVRVRPFPPLQLVGMRHRGSYANVGETWARLMTWSFAHAPGALQYGLCPDDPEVTATENLRFDACLAADVTHAEVTSLHVEAGAWAVAVHRGPYARLSETYLDLIGRWFPTSGHEPAVDAVVEHYLNDPRVTPEAELRTEVRVRLAEPA</sequence>
<gene>
    <name evidence="5" type="ORF">DI536_27595</name>
</gene>
<evidence type="ECO:0000313" key="6">
    <source>
        <dbReference type="Proteomes" id="UP000249061"/>
    </source>
</evidence>
<evidence type="ECO:0000313" key="5">
    <source>
        <dbReference type="EMBL" id="PZR07420.1"/>
    </source>
</evidence>
<dbReference type="PROSITE" id="PS01124">
    <property type="entry name" value="HTH_ARAC_FAMILY_2"/>
    <property type="match status" value="1"/>
</dbReference>
<reference evidence="5 6" key="1">
    <citation type="submission" date="2017-08" db="EMBL/GenBank/DDBJ databases">
        <title>Infants hospitalized years apart are colonized by the same room-sourced microbial strains.</title>
        <authorList>
            <person name="Brooks B."/>
            <person name="Olm M.R."/>
            <person name="Firek B.A."/>
            <person name="Baker R."/>
            <person name="Thomas B.C."/>
            <person name="Morowitz M.J."/>
            <person name="Banfield J.F."/>
        </authorList>
    </citation>
    <scope>NUCLEOTIDE SEQUENCE [LARGE SCALE GENOMIC DNA]</scope>
    <source>
        <strain evidence="5">S2_003_000_R2_14</strain>
    </source>
</reference>